<reference evidence="2 3" key="1">
    <citation type="journal article" date="2007" name="Nature">
        <title>Evolution of genes and genomes on the Drosophila phylogeny.</title>
        <authorList>
            <consortium name="Drosophila 12 Genomes Consortium"/>
            <person name="Clark A.G."/>
            <person name="Eisen M.B."/>
            <person name="Smith D.R."/>
            <person name="Bergman C.M."/>
            <person name="Oliver B."/>
            <person name="Markow T.A."/>
            <person name="Kaufman T.C."/>
            <person name="Kellis M."/>
            <person name="Gelbart W."/>
            <person name="Iyer V.N."/>
            <person name="Pollard D.A."/>
            <person name="Sackton T.B."/>
            <person name="Larracuente A.M."/>
            <person name="Singh N.D."/>
            <person name="Abad J.P."/>
            <person name="Abt D.N."/>
            <person name="Adryan B."/>
            <person name="Aguade M."/>
            <person name="Akashi H."/>
            <person name="Anderson W.W."/>
            <person name="Aquadro C.F."/>
            <person name="Ardell D.H."/>
            <person name="Arguello R."/>
            <person name="Artieri C.G."/>
            <person name="Barbash D.A."/>
            <person name="Barker D."/>
            <person name="Barsanti P."/>
            <person name="Batterham P."/>
            <person name="Batzoglou S."/>
            <person name="Begun D."/>
            <person name="Bhutkar A."/>
            <person name="Blanco E."/>
            <person name="Bosak S.A."/>
            <person name="Bradley R.K."/>
            <person name="Brand A.D."/>
            <person name="Brent M.R."/>
            <person name="Brooks A.N."/>
            <person name="Brown R.H."/>
            <person name="Butlin R.K."/>
            <person name="Caggese C."/>
            <person name="Calvi B.R."/>
            <person name="Bernardo de Carvalho A."/>
            <person name="Caspi A."/>
            <person name="Castrezana S."/>
            <person name="Celniker S.E."/>
            <person name="Chang J.L."/>
            <person name="Chapple C."/>
            <person name="Chatterji S."/>
            <person name="Chinwalla A."/>
            <person name="Civetta A."/>
            <person name="Clifton S.W."/>
            <person name="Comeron J.M."/>
            <person name="Costello J.C."/>
            <person name="Coyne J.A."/>
            <person name="Daub J."/>
            <person name="David R.G."/>
            <person name="Delcher A.L."/>
            <person name="Delehaunty K."/>
            <person name="Do C.B."/>
            <person name="Ebling H."/>
            <person name="Edwards K."/>
            <person name="Eickbush T."/>
            <person name="Evans J.D."/>
            <person name="Filipski A."/>
            <person name="Findeiss S."/>
            <person name="Freyhult E."/>
            <person name="Fulton L."/>
            <person name="Fulton R."/>
            <person name="Garcia A.C."/>
            <person name="Gardiner A."/>
            <person name="Garfield D.A."/>
            <person name="Garvin B.E."/>
            <person name="Gibson G."/>
            <person name="Gilbert D."/>
            <person name="Gnerre S."/>
            <person name="Godfrey J."/>
            <person name="Good R."/>
            <person name="Gotea V."/>
            <person name="Gravely B."/>
            <person name="Greenberg A.J."/>
            <person name="Griffiths-Jones S."/>
            <person name="Gross S."/>
            <person name="Guigo R."/>
            <person name="Gustafson E.A."/>
            <person name="Haerty W."/>
            <person name="Hahn M.W."/>
            <person name="Halligan D.L."/>
            <person name="Halpern A.L."/>
            <person name="Halter G.M."/>
            <person name="Han M.V."/>
            <person name="Heger A."/>
            <person name="Hillier L."/>
            <person name="Hinrichs A.S."/>
            <person name="Holmes I."/>
            <person name="Hoskins R.A."/>
            <person name="Hubisz M.J."/>
            <person name="Hultmark D."/>
            <person name="Huntley M.A."/>
            <person name="Jaffe D.B."/>
            <person name="Jagadeeshan S."/>
            <person name="Jeck W.R."/>
            <person name="Johnson J."/>
            <person name="Jones C.D."/>
            <person name="Jordan W.C."/>
            <person name="Karpen G.H."/>
            <person name="Kataoka E."/>
            <person name="Keightley P.D."/>
            <person name="Kheradpour P."/>
            <person name="Kirkness E.F."/>
            <person name="Koerich L.B."/>
            <person name="Kristiansen K."/>
            <person name="Kudrna D."/>
            <person name="Kulathinal R.J."/>
            <person name="Kumar S."/>
            <person name="Kwok R."/>
            <person name="Lander E."/>
            <person name="Langley C.H."/>
            <person name="Lapoint R."/>
            <person name="Lazzaro B.P."/>
            <person name="Lee S.J."/>
            <person name="Levesque L."/>
            <person name="Li R."/>
            <person name="Lin C.F."/>
            <person name="Lin M.F."/>
            <person name="Lindblad-Toh K."/>
            <person name="Llopart A."/>
            <person name="Long M."/>
            <person name="Low L."/>
            <person name="Lozovsky E."/>
            <person name="Lu J."/>
            <person name="Luo M."/>
            <person name="Machado C.A."/>
            <person name="Makalowski W."/>
            <person name="Marzo M."/>
            <person name="Matsuda M."/>
            <person name="Matzkin L."/>
            <person name="McAllister B."/>
            <person name="McBride C.S."/>
            <person name="McKernan B."/>
            <person name="McKernan K."/>
            <person name="Mendez-Lago M."/>
            <person name="Minx P."/>
            <person name="Mollenhauer M.U."/>
            <person name="Montooth K."/>
            <person name="Mount S.M."/>
            <person name="Mu X."/>
            <person name="Myers E."/>
            <person name="Negre B."/>
            <person name="Newfeld S."/>
            <person name="Nielsen R."/>
            <person name="Noor M.A."/>
            <person name="O'Grady P."/>
            <person name="Pachter L."/>
            <person name="Papaceit M."/>
            <person name="Parisi M.J."/>
            <person name="Parisi M."/>
            <person name="Parts L."/>
            <person name="Pedersen J.S."/>
            <person name="Pesole G."/>
            <person name="Phillippy A.M."/>
            <person name="Ponting C.P."/>
            <person name="Pop M."/>
            <person name="Porcelli D."/>
            <person name="Powell J.R."/>
            <person name="Prohaska S."/>
            <person name="Pruitt K."/>
            <person name="Puig M."/>
            <person name="Quesneville H."/>
            <person name="Ram K.R."/>
            <person name="Rand D."/>
            <person name="Rasmussen M.D."/>
            <person name="Reed L.K."/>
            <person name="Reenan R."/>
            <person name="Reily A."/>
            <person name="Remington K.A."/>
            <person name="Rieger T.T."/>
            <person name="Ritchie M.G."/>
            <person name="Robin C."/>
            <person name="Rogers Y.H."/>
            <person name="Rohde C."/>
            <person name="Rozas J."/>
            <person name="Rubenfield M.J."/>
            <person name="Ruiz A."/>
            <person name="Russo S."/>
            <person name="Salzberg S.L."/>
            <person name="Sanchez-Gracia A."/>
            <person name="Saranga D.J."/>
            <person name="Sato H."/>
            <person name="Schaeffer S.W."/>
            <person name="Schatz M.C."/>
            <person name="Schlenke T."/>
            <person name="Schwartz R."/>
            <person name="Segarra C."/>
            <person name="Singh R.S."/>
            <person name="Sirot L."/>
            <person name="Sirota M."/>
            <person name="Sisneros N.B."/>
            <person name="Smith C.D."/>
            <person name="Smith T.F."/>
            <person name="Spieth J."/>
            <person name="Stage D.E."/>
            <person name="Stark A."/>
            <person name="Stephan W."/>
            <person name="Strausberg R.L."/>
            <person name="Strempel S."/>
            <person name="Sturgill D."/>
            <person name="Sutton G."/>
            <person name="Sutton G.G."/>
            <person name="Tao W."/>
            <person name="Teichmann S."/>
            <person name="Tobari Y.N."/>
            <person name="Tomimura Y."/>
            <person name="Tsolas J.M."/>
            <person name="Valente V.L."/>
            <person name="Venter E."/>
            <person name="Venter J.C."/>
            <person name="Vicario S."/>
            <person name="Vieira F.G."/>
            <person name="Vilella A.J."/>
            <person name="Villasante A."/>
            <person name="Walenz B."/>
            <person name="Wang J."/>
            <person name="Wasserman M."/>
            <person name="Watts T."/>
            <person name="Wilson D."/>
            <person name="Wilson R.K."/>
            <person name="Wing R.A."/>
            <person name="Wolfner M.F."/>
            <person name="Wong A."/>
            <person name="Wong G.K."/>
            <person name="Wu C.I."/>
            <person name="Wu G."/>
            <person name="Yamamoto D."/>
            <person name="Yang H.P."/>
            <person name="Yang S.P."/>
            <person name="Yorke J.A."/>
            <person name="Yoshida K."/>
            <person name="Zdobnov E."/>
            <person name="Zhang P."/>
            <person name="Zhang Y."/>
            <person name="Zimin A.V."/>
            <person name="Baldwin J."/>
            <person name="Abdouelleil A."/>
            <person name="Abdulkadir J."/>
            <person name="Abebe A."/>
            <person name="Abera B."/>
            <person name="Abreu J."/>
            <person name="Acer S.C."/>
            <person name="Aftuck L."/>
            <person name="Alexander A."/>
            <person name="An P."/>
            <person name="Anderson E."/>
            <person name="Anderson S."/>
            <person name="Arachi H."/>
            <person name="Azer M."/>
            <person name="Bachantsang P."/>
            <person name="Barry A."/>
            <person name="Bayul T."/>
            <person name="Berlin A."/>
            <person name="Bessette D."/>
            <person name="Bloom T."/>
            <person name="Blye J."/>
            <person name="Boguslavskiy L."/>
            <person name="Bonnet C."/>
            <person name="Boukhgalter B."/>
            <person name="Bourzgui I."/>
            <person name="Brown A."/>
            <person name="Cahill P."/>
            <person name="Channer S."/>
            <person name="Cheshatsang Y."/>
            <person name="Chuda L."/>
            <person name="Citroen M."/>
            <person name="Collymore A."/>
            <person name="Cooke P."/>
            <person name="Costello M."/>
            <person name="D'Aco K."/>
            <person name="Daza R."/>
            <person name="De Haan G."/>
            <person name="DeGray S."/>
            <person name="DeMaso C."/>
            <person name="Dhargay N."/>
            <person name="Dooley K."/>
            <person name="Dooley E."/>
            <person name="Doricent M."/>
            <person name="Dorje P."/>
            <person name="Dorjee K."/>
            <person name="Dupes A."/>
            <person name="Elong R."/>
            <person name="Falk J."/>
            <person name="Farina A."/>
            <person name="Faro S."/>
            <person name="Ferguson D."/>
            <person name="Fisher S."/>
            <person name="Foley C.D."/>
            <person name="Franke A."/>
            <person name="Friedrich D."/>
            <person name="Gadbois L."/>
            <person name="Gearin G."/>
            <person name="Gearin C.R."/>
            <person name="Giannoukos G."/>
            <person name="Goode T."/>
            <person name="Graham J."/>
            <person name="Grandbois E."/>
            <person name="Grewal S."/>
            <person name="Gyaltsen K."/>
            <person name="Hafez N."/>
            <person name="Hagos B."/>
            <person name="Hall J."/>
            <person name="Henson C."/>
            <person name="Hollinger A."/>
            <person name="Honan T."/>
            <person name="Huard M.D."/>
            <person name="Hughes L."/>
            <person name="Hurhula B."/>
            <person name="Husby M.E."/>
            <person name="Kamat A."/>
            <person name="Kanga B."/>
            <person name="Kashin S."/>
            <person name="Khazanovich D."/>
            <person name="Kisner P."/>
            <person name="Lance K."/>
            <person name="Lara M."/>
            <person name="Lee W."/>
            <person name="Lennon N."/>
            <person name="Letendre F."/>
            <person name="LeVine R."/>
            <person name="Lipovsky A."/>
            <person name="Liu X."/>
            <person name="Liu J."/>
            <person name="Liu S."/>
            <person name="Lokyitsang T."/>
            <person name="Lokyitsang Y."/>
            <person name="Lubonja R."/>
            <person name="Lui A."/>
            <person name="MacDonald P."/>
            <person name="Magnisalis V."/>
            <person name="Maru K."/>
            <person name="Matthews C."/>
            <person name="McCusker W."/>
            <person name="McDonough S."/>
            <person name="Mehta T."/>
            <person name="Meldrim J."/>
            <person name="Meneus L."/>
            <person name="Mihai O."/>
            <person name="Mihalev A."/>
            <person name="Mihova T."/>
            <person name="Mittelman R."/>
            <person name="Mlenga V."/>
            <person name="Montmayeur A."/>
            <person name="Mulrain L."/>
            <person name="Navidi A."/>
            <person name="Naylor J."/>
            <person name="Negash T."/>
            <person name="Nguyen T."/>
            <person name="Nguyen N."/>
            <person name="Nicol R."/>
            <person name="Norbu C."/>
            <person name="Norbu N."/>
            <person name="Novod N."/>
            <person name="O'Neill B."/>
            <person name="Osman S."/>
            <person name="Markiewicz E."/>
            <person name="Oyono O.L."/>
            <person name="Patti C."/>
            <person name="Phunkhang P."/>
            <person name="Pierre F."/>
            <person name="Priest M."/>
            <person name="Raghuraman S."/>
            <person name="Rege F."/>
            <person name="Reyes R."/>
            <person name="Rise C."/>
            <person name="Rogov P."/>
            <person name="Ross K."/>
            <person name="Ryan E."/>
            <person name="Settipalli S."/>
            <person name="Shea T."/>
            <person name="Sherpa N."/>
            <person name="Shi L."/>
            <person name="Shih D."/>
            <person name="Sparrow T."/>
            <person name="Spaulding J."/>
            <person name="Stalker J."/>
            <person name="Stange-Thomann N."/>
            <person name="Stavropoulos S."/>
            <person name="Stone C."/>
            <person name="Strader C."/>
            <person name="Tesfaye S."/>
            <person name="Thomson T."/>
            <person name="Thoulutsang Y."/>
            <person name="Thoulutsang D."/>
            <person name="Topham K."/>
            <person name="Topping I."/>
            <person name="Tsamla T."/>
            <person name="Vassiliev H."/>
            <person name="Vo A."/>
            <person name="Wangchuk T."/>
            <person name="Wangdi T."/>
            <person name="Weiand M."/>
            <person name="Wilkinson J."/>
            <person name="Wilson A."/>
            <person name="Yadav S."/>
            <person name="Young G."/>
            <person name="Yu Q."/>
            <person name="Zembek L."/>
            <person name="Zhong D."/>
            <person name="Zimmer A."/>
            <person name="Zwirko Z."/>
            <person name="Jaffe D.B."/>
            <person name="Alvarez P."/>
            <person name="Brockman W."/>
            <person name="Butler J."/>
            <person name="Chin C."/>
            <person name="Gnerre S."/>
            <person name="Grabherr M."/>
            <person name="Kleber M."/>
            <person name="Mauceli E."/>
            <person name="MacCallum I."/>
        </authorList>
    </citation>
    <scope>NUCLEOTIDE SEQUENCE [LARGE SCALE GENOMIC DNA]</scope>
    <source>
        <strain evidence="3">MSH-3 / Tucson 14011-0111.49</strain>
    </source>
</reference>
<dbReference type="HOGENOM" id="CLU_2673721_0_0_1"/>
<dbReference type="PhylomeDB" id="B4HB37"/>
<proteinExistence type="predicted"/>
<evidence type="ECO:0000313" key="2">
    <source>
        <dbReference type="EMBL" id="EDW37840.1"/>
    </source>
</evidence>
<gene>
    <name evidence="2" type="primary">Dper\GL19721</name>
    <name evidence="2" type="ORF">Dper_GL19721</name>
</gene>
<sequence length="75" mass="8570">MPFKCIIECVHKIAHNLIVARPAVTITRGGCRVPAKDGTITNIIFFTAIFWPLYVCLLKDVIILLKDMVKRIMRE</sequence>
<dbReference type="Proteomes" id="UP000008744">
    <property type="component" value="Unassembled WGS sequence"/>
</dbReference>
<accession>B4HB37</accession>
<evidence type="ECO:0000256" key="1">
    <source>
        <dbReference type="SAM" id="Phobius"/>
    </source>
</evidence>
<feature type="transmembrane region" description="Helical" evidence="1">
    <location>
        <begin position="43"/>
        <end position="65"/>
    </location>
</feature>
<dbReference type="AlphaFoldDB" id="B4HB37"/>
<dbReference type="EMBL" id="CH479247">
    <property type="protein sequence ID" value="EDW37840.1"/>
    <property type="molecule type" value="Genomic_DNA"/>
</dbReference>
<dbReference type="OrthoDB" id="7814889at2759"/>
<evidence type="ECO:0000313" key="3">
    <source>
        <dbReference type="Proteomes" id="UP000008744"/>
    </source>
</evidence>
<protein>
    <submittedName>
        <fullName evidence="2">GL19721</fullName>
    </submittedName>
</protein>
<name>B4HB37_DROPE</name>
<dbReference type="OMA" id="HDFCLAR"/>
<keyword evidence="1" id="KW-1133">Transmembrane helix</keyword>
<keyword evidence="3" id="KW-1185">Reference proteome</keyword>
<organism evidence="3">
    <name type="scientific">Drosophila persimilis</name>
    <name type="common">Fruit fly</name>
    <dbReference type="NCBI Taxonomy" id="7234"/>
    <lineage>
        <taxon>Eukaryota</taxon>
        <taxon>Metazoa</taxon>
        <taxon>Ecdysozoa</taxon>
        <taxon>Arthropoda</taxon>
        <taxon>Hexapoda</taxon>
        <taxon>Insecta</taxon>
        <taxon>Pterygota</taxon>
        <taxon>Neoptera</taxon>
        <taxon>Endopterygota</taxon>
        <taxon>Diptera</taxon>
        <taxon>Brachycera</taxon>
        <taxon>Muscomorpha</taxon>
        <taxon>Ephydroidea</taxon>
        <taxon>Drosophilidae</taxon>
        <taxon>Drosophila</taxon>
        <taxon>Sophophora</taxon>
    </lineage>
</organism>
<keyword evidence="1" id="KW-0812">Transmembrane</keyword>
<keyword evidence="1" id="KW-0472">Membrane</keyword>